<dbReference type="PANTHER" id="PTHR11012:SF30">
    <property type="entry name" value="PROTEIN KINASE-LIKE DOMAIN-CONTAINING"/>
    <property type="match status" value="1"/>
</dbReference>
<dbReference type="InterPro" id="IPR004119">
    <property type="entry name" value="EcKL"/>
</dbReference>
<dbReference type="OrthoDB" id="8250698at2759"/>
<sequence length="401" mass="46359">MLPKDICDLLEESLNEKIENFEIEEHEGNQRGQGHLGEMVFLSLKNKITGEDHHLVVKQCLEGAEETSKFMSMCFNNEVHFYKNVIPAVEALQKSYPKVELFNNIPKCFATSSKKGEEKLVMENLNLQGYKGHPKKIPLNSKMFEIIFKTYGKFHGISYAFKHYHPEQFTELGARYQKNLKMFFEQGMMKQRLISICTTTKEFLEEEDEIKIIDSFKKFSDNAPQMFFDALEYKSPYSVFLHGDCWSNNMMFKHNKSGDIEDIKLFDFQMAGVGSPVLDLTYSFYSGADEESLSKLDHFLEIYYKSLSETLKEYGCSAEKIVPFAELKKEWKEQNAFGVLMGLLIWNNKNLEPSETPDVAKLLDGDSETDNFSQIVPNKDSTGFKKASLSVMRHLYKNKFL</sequence>
<dbReference type="Gene3D" id="3.90.1200.10">
    <property type="match status" value="1"/>
</dbReference>
<organism evidence="2">
    <name type="scientific">Diabrotica virgifera virgifera</name>
    <name type="common">western corn rootworm</name>
    <dbReference type="NCBI Taxonomy" id="50390"/>
    <lineage>
        <taxon>Eukaryota</taxon>
        <taxon>Metazoa</taxon>
        <taxon>Ecdysozoa</taxon>
        <taxon>Arthropoda</taxon>
        <taxon>Hexapoda</taxon>
        <taxon>Insecta</taxon>
        <taxon>Pterygota</taxon>
        <taxon>Neoptera</taxon>
        <taxon>Endopterygota</taxon>
        <taxon>Coleoptera</taxon>
        <taxon>Polyphaga</taxon>
        <taxon>Cucujiformia</taxon>
        <taxon>Chrysomeloidea</taxon>
        <taxon>Chrysomelidae</taxon>
        <taxon>Galerucinae</taxon>
        <taxon>Diabroticina</taxon>
        <taxon>Diabroticites</taxon>
        <taxon>Diabrotica</taxon>
    </lineage>
</organism>
<dbReference type="SUPFAM" id="SSF56112">
    <property type="entry name" value="Protein kinase-like (PK-like)"/>
    <property type="match status" value="1"/>
</dbReference>
<proteinExistence type="predicted"/>
<evidence type="ECO:0000313" key="2">
    <source>
        <dbReference type="RefSeq" id="XP_028136987.1"/>
    </source>
</evidence>
<name>A0A6P7FQE2_DIAVI</name>
<dbReference type="InterPro" id="IPR015897">
    <property type="entry name" value="CHK_kinase-like"/>
</dbReference>
<dbReference type="Pfam" id="PF02958">
    <property type="entry name" value="EcKL"/>
    <property type="match status" value="1"/>
</dbReference>
<evidence type="ECO:0000259" key="1">
    <source>
        <dbReference type="SMART" id="SM00587"/>
    </source>
</evidence>
<dbReference type="InterPro" id="IPR011009">
    <property type="entry name" value="Kinase-like_dom_sf"/>
</dbReference>
<feature type="domain" description="CHK kinase-like" evidence="1">
    <location>
        <begin position="120"/>
        <end position="313"/>
    </location>
</feature>
<dbReference type="KEGG" id="dvv:114331581"/>
<dbReference type="SMART" id="SM00587">
    <property type="entry name" value="CHK"/>
    <property type="match status" value="1"/>
</dbReference>
<dbReference type="InParanoid" id="A0A6P7FQE2"/>
<reference evidence="2" key="1">
    <citation type="submission" date="2025-08" db="UniProtKB">
        <authorList>
            <consortium name="RefSeq"/>
        </authorList>
    </citation>
    <scope>IDENTIFICATION</scope>
    <source>
        <tissue evidence="2">Whole insect</tissue>
    </source>
</reference>
<dbReference type="RefSeq" id="XP_028136987.1">
    <property type="nucleotide sequence ID" value="XM_028281186.1"/>
</dbReference>
<accession>A0A6P7FQE2</accession>
<dbReference type="AlphaFoldDB" id="A0A6P7FQE2"/>
<gene>
    <name evidence="2" type="primary">LOC114331581</name>
</gene>
<dbReference type="PANTHER" id="PTHR11012">
    <property type="entry name" value="PROTEIN KINASE-LIKE DOMAIN-CONTAINING"/>
    <property type="match status" value="1"/>
</dbReference>
<protein>
    <submittedName>
        <fullName evidence="2">Uncharacterized protein LOC114331581</fullName>
    </submittedName>
</protein>